<dbReference type="Gene3D" id="3.40.50.300">
    <property type="entry name" value="P-loop containing nucleotide triphosphate hydrolases"/>
    <property type="match status" value="2"/>
</dbReference>
<feature type="transmembrane region" description="Helical" evidence="8">
    <location>
        <begin position="130"/>
        <end position="149"/>
    </location>
</feature>
<accession>A0A9N9QJE3</accession>
<dbReference type="OrthoDB" id="6500128at2759"/>
<dbReference type="GO" id="GO:0016887">
    <property type="term" value="F:ATP hydrolysis activity"/>
    <property type="evidence" value="ECO:0007669"/>
    <property type="project" value="InterPro"/>
</dbReference>
<dbReference type="InterPro" id="IPR011527">
    <property type="entry name" value="ABC1_TM_dom"/>
</dbReference>
<evidence type="ECO:0000256" key="8">
    <source>
        <dbReference type="SAM" id="Phobius"/>
    </source>
</evidence>
<dbReference type="Proteomes" id="UP001152799">
    <property type="component" value="Chromosome 4"/>
</dbReference>
<dbReference type="EMBL" id="OU892280">
    <property type="protein sequence ID" value="CAG9767681.1"/>
    <property type="molecule type" value="Genomic_DNA"/>
</dbReference>
<feature type="domain" description="ABC transporter" evidence="9">
    <location>
        <begin position="1082"/>
        <end position="1311"/>
    </location>
</feature>
<evidence type="ECO:0000256" key="7">
    <source>
        <dbReference type="ARBA" id="ARBA00023136"/>
    </source>
</evidence>
<feature type="transmembrane region" description="Helical" evidence="8">
    <location>
        <begin position="801"/>
        <end position="823"/>
    </location>
</feature>
<protein>
    <submittedName>
        <fullName evidence="11">Uncharacterized protein</fullName>
    </submittedName>
</protein>
<dbReference type="PROSITE" id="PS50893">
    <property type="entry name" value="ABC_TRANSPORTER_2"/>
    <property type="match status" value="2"/>
</dbReference>
<keyword evidence="5" id="KW-0067">ATP-binding</keyword>
<feature type="transmembrane region" description="Helical" evidence="8">
    <location>
        <begin position="92"/>
        <end position="118"/>
    </location>
</feature>
<evidence type="ECO:0000259" key="9">
    <source>
        <dbReference type="PROSITE" id="PS50893"/>
    </source>
</evidence>
<dbReference type="InterPro" id="IPR036640">
    <property type="entry name" value="ABC1_TM_sf"/>
</dbReference>
<reference evidence="11" key="1">
    <citation type="submission" date="2022-01" db="EMBL/GenBank/DDBJ databases">
        <authorList>
            <person name="King R."/>
        </authorList>
    </citation>
    <scope>NUCLEOTIDE SEQUENCE</scope>
</reference>
<feature type="transmembrane region" description="Helical" evidence="8">
    <location>
        <begin position="234"/>
        <end position="253"/>
    </location>
</feature>
<feature type="domain" description="ABC transmembrane type-1" evidence="10">
    <location>
        <begin position="96"/>
        <end position="376"/>
    </location>
</feature>
<dbReference type="SUPFAM" id="SSF90123">
    <property type="entry name" value="ABC transporter transmembrane region"/>
    <property type="match status" value="2"/>
</dbReference>
<feature type="transmembrane region" description="Helical" evidence="8">
    <location>
        <begin position="973"/>
        <end position="1005"/>
    </location>
</feature>
<gene>
    <name evidence="11" type="ORF">CEUTPL_LOCUS8240</name>
</gene>
<dbReference type="PROSITE" id="PS00211">
    <property type="entry name" value="ABC_TRANSPORTER_1"/>
    <property type="match status" value="2"/>
</dbReference>
<keyword evidence="12" id="KW-1185">Reference proteome</keyword>
<feature type="domain" description="ABC transmembrane type-1" evidence="10">
    <location>
        <begin position="801"/>
        <end position="1048"/>
    </location>
</feature>
<keyword evidence="6 8" id="KW-1133">Transmembrane helix</keyword>
<dbReference type="GO" id="GO:0016020">
    <property type="term" value="C:membrane"/>
    <property type="evidence" value="ECO:0007669"/>
    <property type="project" value="UniProtKB-SubCell"/>
</dbReference>
<dbReference type="PROSITE" id="PS50929">
    <property type="entry name" value="ABC_TM1F"/>
    <property type="match status" value="2"/>
</dbReference>
<dbReference type="CDD" id="cd03250">
    <property type="entry name" value="ABCC_MRP_domain1"/>
    <property type="match status" value="1"/>
</dbReference>
<keyword evidence="2" id="KW-0813">Transport</keyword>
<evidence type="ECO:0000256" key="5">
    <source>
        <dbReference type="ARBA" id="ARBA00022840"/>
    </source>
</evidence>
<evidence type="ECO:0000313" key="12">
    <source>
        <dbReference type="Proteomes" id="UP001152799"/>
    </source>
</evidence>
<evidence type="ECO:0000256" key="4">
    <source>
        <dbReference type="ARBA" id="ARBA00022741"/>
    </source>
</evidence>
<dbReference type="InterPro" id="IPR050173">
    <property type="entry name" value="ABC_transporter_C-like"/>
</dbReference>
<dbReference type="FunFam" id="3.40.50.300:FF:003144">
    <property type="entry name" value="Putative multidrug resistance-associated protein lethal(2)03659-like Protein"/>
    <property type="match status" value="1"/>
</dbReference>
<dbReference type="InterPro" id="IPR044746">
    <property type="entry name" value="ABCC_6TM_D1"/>
</dbReference>
<feature type="transmembrane region" description="Helical" evidence="8">
    <location>
        <begin position="209"/>
        <end position="228"/>
    </location>
</feature>
<evidence type="ECO:0000256" key="2">
    <source>
        <dbReference type="ARBA" id="ARBA00022448"/>
    </source>
</evidence>
<evidence type="ECO:0000256" key="3">
    <source>
        <dbReference type="ARBA" id="ARBA00022692"/>
    </source>
</evidence>
<keyword evidence="3 8" id="KW-0812">Transmembrane</keyword>
<dbReference type="InterPro" id="IPR017871">
    <property type="entry name" value="ABC_transporter-like_CS"/>
</dbReference>
<feature type="transmembrane region" description="Helical" evidence="8">
    <location>
        <begin position="1017"/>
        <end position="1036"/>
    </location>
</feature>
<dbReference type="SMART" id="SM00382">
    <property type="entry name" value="AAA"/>
    <property type="match status" value="2"/>
</dbReference>
<dbReference type="Pfam" id="PF00664">
    <property type="entry name" value="ABC_membrane"/>
    <property type="match status" value="2"/>
</dbReference>
<dbReference type="Pfam" id="PF00005">
    <property type="entry name" value="ABC_tran"/>
    <property type="match status" value="2"/>
</dbReference>
<dbReference type="CDD" id="cd18579">
    <property type="entry name" value="ABC_6TM_ABCC_D1"/>
    <property type="match status" value="1"/>
</dbReference>
<organism evidence="11 12">
    <name type="scientific">Ceutorhynchus assimilis</name>
    <name type="common">cabbage seed weevil</name>
    <dbReference type="NCBI Taxonomy" id="467358"/>
    <lineage>
        <taxon>Eukaryota</taxon>
        <taxon>Metazoa</taxon>
        <taxon>Ecdysozoa</taxon>
        <taxon>Arthropoda</taxon>
        <taxon>Hexapoda</taxon>
        <taxon>Insecta</taxon>
        <taxon>Pterygota</taxon>
        <taxon>Neoptera</taxon>
        <taxon>Endopterygota</taxon>
        <taxon>Coleoptera</taxon>
        <taxon>Polyphaga</taxon>
        <taxon>Cucujiformia</taxon>
        <taxon>Curculionidae</taxon>
        <taxon>Ceutorhynchinae</taxon>
        <taxon>Ceutorhynchus</taxon>
    </lineage>
</organism>
<evidence type="ECO:0000313" key="11">
    <source>
        <dbReference type="EMBL" id="CAG9767681.1"/>
    </source>
</evidence>
<proteinExistence type="predicted"/>
<dbReference type="SUPFAM" id="SSF52540">
    <property type="entry name" value="P-loop containing nucleoside triphosphate hydrolases"/>
    <property type="match status" value="2"/>
</dbReference>
<dbReference type="Gene3D" id="1.20.1560.10">
    <property type="entry name" value="ABC transporter type 1, transmembrane domain"/>
    <property type="match status" value="2"/>
</dbReference>
<dbReference type="PANTHER" id="PTHR24223">
    <property type="entry name" value="ATP-BINDING CASSETTE SUB-FAMILY C"/>
    <property type="match status" value="1"/>
</dbReference>
<feature type="domain" description="ABC transporter" evidence="9">
    <location>
        <begin position="407"/>
        <end position="628"/>
    </location>
</feature>
<evidence type="ECO:0000259" key="10">
    <source>
        <dbReference type="PROSITE" id="PS50929"/>
    </source>
</evidence>
<name>A0A9N9QJE3_9CUCU</name>
<dbReference type="GO" id="GO:0005524">
    <property type="term" value="F:ATP binding"/>
    <property type="evidence" value="ECO:0007669"/>
    <property type="project" value="UniProtKB-KW"/>
</dbReference>
<dbReference type="GO" id="GO:0140359">
    <property type="term" value="F:ABC-type transporter activity"/>
    <property type="evidence" value="ECO:0007669"/>
    <property type="project" value="InterPro"/>
</dbReference>
<dbReference type="InterPro" id="IPR003593">
    <property type="entry name" value="AAA+_ATPase"/>
</dbReference>
<dbReference type="CDD" id="cd03244">
    <property type="entry name" value="ABCC_MRP_domain2"/>
    <property type="match status" value="1"/>
</dbReference>
<sequence>MDAAYTLKNENPKKSANVVSKLFFAWILKLFYLGSKRPLKISDLYKTLECDKSKKLGDKIEQKWHEETLRAKEKGRKPSLFRTVARVFLKEYLFHGLILFFMMIFLRTPQPLLLSWLINQFQEGTVHERTIMYASASSLIAISILMIFFMHHNSFYQNCVGMKVRIAISSLVYRKVLKLNKRSQGQTAAGQVVNLLSNDVQRFDLVCQYLHYLWIMPIQVTLVAYVLWDSVGVSSLVGIFSMALCTLPVQGYLGNVASALRLKVAERTDARVKLMSEIISGIQVIKMYAWEKPFEKIIKTMRLKEVHYLTLTSYLRGFYLSCMVFIERSTLCLTLVSFALSGNHVRANIAFSMAQYFNILQLAMAIMYPMAISIGAETLVSLKRLEDFLILEEKQESIVQHTEESEVSLQGVSASWVPGNTILSNLEMVVPKGKLCAIVGPVGSGKSSLLQLLLGELPPTHGKIKIGSNLAYSSQEPWLFVASVRKNIMFGTHYDRQRYKEVTKVCALEKDFEQLPHGDKTMVGERGVSLSGGQRARINLARAIYREADVYLLDDPLSAVDTHVGKHLFDKCIVKYLKGKTRILVTHQLQYLKKADLIVVLNEGRIEAMGTFRELSNSQLDFTKMLASADETIEEKEHEQLVASLRKVSRGSESDSILEQTIHDEENEEKGGVKGATPFWDYLKSVNSICFLVTTIIILALSQAVCTCTDLWVALWTSQEEIRHLSGATIVDPSTNPGSIVDDIILLKPESPPLNASYHTYQQKINETSNTIFFGIKYEDVFDQIQIDNVMHSLFKTDVAIYFYASLILLTIILSLTRSFMFFKATMMASKNIHSNMFHCLLKAPMRFFDVNPSGRVLNRFSKDIGAIDEILPRALMESIQILLVMMGILVSVTISSYYMVAAIIILGYIFLKVRGWYVASAKHIKHIEGIAKSPVFSHMSSSLNGLTTIRASQAEKVLITEFDNHQDVHTSAWFLTIMCTVSFGLWLDIICVVFITSVCFGFVLAEDFGQHQNGSLVGLALSQSMILTGMLQYGMRQTAEVINQLTSVERVLQYTKLENEGPFVTPENKLPLLPWPSLGKIEFKNLSLFYSLEQSPVLKNLRLLVRSGEKIGIVGRTGAGKSSLISALFRLAPLRGKILIDGLDTAVVGLTDLRKKISIIPQEPVLFSSSLRFNLDPFNEFVDDKLWAVLEEVELKDLVTTLDFEVSEGGSNFSLGQRQLLCLARAMLRNNKVLVLDEATANVDARTDGLIQTTIRKKFKNCTVLTIAHRLNTVMDSDKVLVMDAGEIKEFGHPHKLLQMKNGHFTSMVMETGEGMTQQLRNIAAQAWDNRKLEDSFDETDEDLIESESGF</sequence>
<dbReference type="FunFam" id="1.20.1560.10:FF:000026">
    <property type="entry name" value="Multidrug resistance-associated protein lethal(2)03659"/>
    <property type="match status" value="1"/>
</dbReference>
<keyword evidence="7 8" id="KW-0472">Membrane</keyword>
<evidence type="ECO:0000256" key="1">
    <source>
        <dbReference type="ARBA" id="ARBA00004141"/>
    </source>
</evidence>
<evidence type="ECO:0000256" key="6">
    <source>
        <dbReference type="ARBA" id="ARBA00022989"/>
    </source>
</evidence>
<dbReference type="PANTHER" id="PTHR24223:SF415">
    <property type="entry name" value="FI20190P1"/>
    <property type="match status" value="1"/>
</dbReference>
<dbReference type="InterPro" id="IPR027417">
    <property type="entry name" value="P-loop_NTPase"/>
</dbReference>
<feature type="transmembrane region" description="Helical" evidence="8">
    <location>
        <begin position="359"/>
        <end position="380"/>
    </location>
</feature>
<dbReference type="FunFam" id="3.40.50.300:FF:000163">
    <property type="entry name" value="Multidrug resistance-associated protein member 4"/>
    <property type="match status" value="1"/>
</dbReference>
<feature type="transmembrane region" description="Helical" evidence="8">
    <location>
        <begin position="882"/>
        <end position="912"/>
    </location>
</feature>
<dbReference type="InterPro" id="IPR003439">
    <property type="entry name" value="ABC_transporter-like_ATP-bd"/>
</dbReference>
<comment type="subcellular location">
    <subcellularLocation>
        <location evidence="1">Membrane</location>
        <topology evidence="1">Multi-pass membrane protein</topology>
    </subcellularLocation>
</comment>
<keyword evidence="4" id="KW-0547">Nucleotide-binding</keyword>